<gene>
    <name evidence="9" type="ORF">FOZ61_001058</name>
</gene>
<keyword evidence="5" id="KW-0274">FAD</keyword>
<dbReference type="Proteomes" id="UP000570595">
    <property type="component" value="Unassembled WGS sequence"/>
</dbReference>
<dbReference type="GO" id="GO:0009055">
    <property type="term" value="F:electron transfer activity"/>
    <property type="evidence" value="ECO:0007669"/>
    <property type="project" value="InterPro"/>
</dbReference>
<reference evidence="9 10" key="1">
    <citation type="submission" date="2020-04" db="EMBL/GenBank/DDBJ databases">
        <title>Perkinsus olseni comparative genomics.</title>
        <authorList>
            <person name="Bogema D.R."/>
        </authorList>
    </citation>
    <scope>NUCLEOTIDE SEQUENCE [LARGE SCALE GENOMIC DNA]</scope>
    <source>
        <strain evidence="9">ATCC PRA-179</strain>
    </source>
</reference>
<dbReference type="PANTHER" id="PTHR19384:SF109">
    <property type="entry name" value="SULFITE REDUCTASE [NADPH] FLAVOPROTEIN COMPONENT"/>
    <property type="match status" value="1"/>
</dbReference>
<evidence type="ECO:0000256" key="5">
    <source>
        <dbReference type="ARBA" id="ARBA00022827"/>
    </source>
</evidence>
<evidence type="ECO:0000313" key="10">
    <source>
        <dbReference type="Proteomes" id="UP000570595"/>
    </source>
</evidence>
<dbReference type="PRINTS" id="PR00369">
    <property type="entry name" value="FLAVODOXIN"/>
</dbReference>
<protein>
    <recommendedName>
        <fullName evidence="8">Flavodoxin-like domain-containing protein</fullName>
    </recommendedName>
</protein>
<evidence type="ECO:0000256" key="2">
    <source>
        <dbReference type="ARBA" id="ARBA00001974"/>
    </source>
</evidence>
<dbReference type="Pfam" id="PF00667">
    <property type="entry name" value="FAD_binding_1"/>
    <property type="match status" value="1"/>
</dbReference>
<keyword evidence="4" id="KW-0288">FMN</keyword>
<dbReference type="EMBL" id="JABAHT010001231">
    <property type="protein sequence ID" value="KAF4649710.1"/>
    <property type="molecule type" value="Genomic_DNA"/>
</dbReference>
<dbReference type="Gene3D" id="1.20.990.10">
    <property type="entry name" value="NADPH-cytochrome p450 Reductase, Chain A, domain 3"/>
    <property type="match status" value="1"/>
</dbReference>
<dbReference type="SUPFAM" id="SSF52218">
    <property type="entry name" value="Flavoproteins"/>
    <property type="match status" value="1"/>
</dbReference>
<evidence type="ECO:0000256" key="4">
    <source>
        <dbReference type="ARBA" id="ARBA00022643"/>
    </source>
</evidence>
<keyword evidence="7" id="KW-0560">Oxidoreductase</keyword>
<dbReference type="PROSITE" id="PS50902">
    <property type="entry name" value="FLAVODOXIN_LIKE"/>
    <property type="match status" value="1"/>
</dbReference>
<dbReference type="OrthoDB" id="1856718at2759"/>
<comment type="caution">
    <text evidence="9">The sequence shown here is derived from an EMBL/GenBank/DDBJ whole genome shotgun (WGS) entry which is preliminary data.</text>
</comment>
<dbReference type="Pfam" id="PF00258">
    <property type="entry name" value="Flavodoxin_1"/>
    <property type="match status" value="1"/>
</dbReference>
<sequence length="439" mass="49477">MPDADELQTELKHYIEKRHKKLKDIAAEKTHSAEVLTSGLSAGVRIYYGSDTGTTEQLAKRLSGILKRRGVSVNVCTGMDELVLEEATQAEDLLVIMTSTCGDGDMPAAAQALWEQMSALPKNKKLDGGFCMFGMGDSSYEQFCEAAVKIDKRMAELGVSRVLDSAKGDDRDEDGWATAFDQWLPGLCEELGAKPEEEEEYEALFEVTSLPVTATEKQLPYHRIVPPGSHAVPVRENRRMTPMELGDAIALYPQNLKEDVDKLFDEVLMHLDRNDVVSVKCLSEDVPARLRSAFTARMPTRQIFTELLDIFGKPSRSFYKQLARISCDEGESKQLTDIANDDVKFKKLLGKSVSYAEVLKMFPKSAKSMTLINFLETDRMYKRKVLGMDTGPMIVFYGCRHEKEEFLYRDEWKAFMEAGVLTKVINAFSHDQDHMIFVQ</sequence>
<dbReference type="GO" id="GO:0005829">
    <property type="term" value="C:cytosol"/>
    <property type="evidence" value="ECO:0007669"/>
    <property type="project" value="TreeGrafter"/>
</dbReference>
<dbReference type="SUPFAM" id="SSF52343">
    <property type="entry name" value="Ferredoxin reductase-like, C-terminal NADP-linked domain"/>
    <property type="match status" value="1"/>
</dbReference>
<comment type="cofactor">
    <cofactor evidence="2">
        <name>FAD</name>
        <dbReference type="ChEBI" id="CHEBI:57692"/>
    </cofactor>
</comment>
<dbReference type="GO" id="GO:0010181">
    <property type="term" value="F:FMN binding"/>
    <property type="evidence" value="ECO:0007669"/>
    <property type="project" value="InterPro"/>
</dbReference>
<organism evidence="9 10">
    <name type="scientific">Perkinsus olseni</name>
    <name type="common">Perkinsus atlanticus</name>
    <dbReference type="NCBI Taxonomy" id="32597"/>
    <lineage>
        <taxon>Eukaryota</taxon>
        <taxon>Sar</taxon>
        <taxon>Alveolata</taxon>
        <taxon>Perkinsozoa</taxon>
        <taxon>Perkinsea</taxon>
        <taxon>Perkinsida</taxon>
        <taxon>Perkinsidae</taxon>
        <taxon>Perkinsus</taxon>
    </lineage>
</organism>
<accession>A0A7J6KRL5</accession>
<dbReference type="InterPro" id="IPR039261">
    <property type="entry name" value="FNR_nucleotide-bd"/>
</dbReference>
<dbReference type="InterPro" id="IPR001094">
    <property type="entry name" value="Flavdoxin-like"/>
</dbReference>
<dbReference type="AlphaFoldDB" id="A0A7J6KRL5"/>
<proteinExistence type="predicted"/>
<dbReference type="Gene3D" id="3.40.50.80">
    <property type="entry name" value="Nucleotide-binding domain of ferredoxin-NADP reductase (FNR) module"/>
    <property type="match status" value="1"/>
</dbReference>
<keyword evidence="6" id="KW-0521">NADP</keyword>
<evidence type="ECO:0000256" key="1">
    <source>
        <dbReference type="ARBA" id="ARBA00001917"/>
    </source>
</evidence>
<dbReference type="InterPro" id="IPR008254">
    <property type="entry name" value="Flavodoxin/NO_synth"/>
</dbReference>
<feature type="domain" description="Flavodoxin-like" evidence="8">
    <location>
        <begin position="44"/>
        <end position="188"/>
    </location>
</feature>
<evidence type="ECO:0000256" key="6">
    <source>
        <dbReference type="ARBA" id="ARBA00022857"/>
    </source>
</evidence>
<dbReference type="SUPFAM" id="SSF63380">
    <property type="entry name" value="Riboflavin synthase domain-like"/>
    <property type="match status" value="1"/>
</dbReference>
<dbReference type="InterPro" id="IPR023173">
    <property type="entry name" value="NADPH_Cyt_P450_Rdtase_alpha"/>
</dbReference>
<evidence type="ECO:0000256" key="3">
    <source>
        <dbReference type="ARBA" id="ARBA00022630"/>
    </source>
</evidence>
<dbReference type="PROSITE" id="PS00201">
    <property type="entry name" value="FLAVODOXIN"/>
    <property type="match status" value="1"/>
</dbReference>
<evidence type="ECO:0000313" key="9">
    <source>
        <dbReference type="EMBL" id="KAF4649710.1"/>
    </source>
</evidence>
<comment type="cofactor">
    <cofactor evidence="1">
        <name>FMN</name>
        <dbReference type="ChEBI" id="CHEBI:58210"/>
    </cofactor>
</comment>
<dbReference type="GO" id="GO:0050660">
    <property type="term" value="F:flavin adenine dinucleotide binding"/>
    <property type="evidence" value="ECO:0007669"/>
    <property type="project" value="TreeGrafter"/>
</dbReference>
<evidence type="ECO:0000259" key="8">
    <source>
        <dbReference type="PROSITE" id="PS50902"/>
    </source>
</evidence>
<dbReference type="InterPro" id="IPR017938">
    <property type="entry name" value="Riboflavin_synthase-like_b-brl"/>
</dbReference>
<dbReference type="PANTHER" id="PTHR19384">
    <property type="entry name" value="NITRIC OXIDE SYNTHASE-RELATED"/>
    <property type="match status" value="1"/>
</dbReference>
<evidence type="ECO:0000256" key="7">
    <source>
        <dbReference type="ARBA" id="ARBA00023002"/>
    </source>
</evidence>
<keyword evidence="3" id="KW-0285">Flavoprotein</keyword>
<dbReference type="GO" id="GO:0016491">
    <property type="term" value="F:oxidoreductase activity"/>
    <property type="evidence" value="ECO:0007669"/>
    <property type="project" value="UniProtKB-KW"/>
</dbReference>
<dbReference type="InterPro" id="IPR001226">
    <property type="entry name" value="Flavodoxin_CS"/>
</dbReference>
<dbReference type="InterPro" id="IPR029039">
    <property type="entry name" value="Flavoprotein-like_sf"/>
</dbReference>
<dbReference type="InterPro" id="IPR003097">
    <property type="entry name" value="CysJ-like_FAD-binding"/>
</dbReference>
<dbReference type="Gene3D" id="3.40.50.360">
    <property type="match status" value="1"/>
</dbReference>
<name>A0A7J6KRL5_PEROL</name>